<accession>A0A4R2QCE5</accession>
<comment type="caution">
    <text evidence="3">The sequence shown here is derived from an EMBL/GenBank/DDBJ whole genome shotgun (WGS) entry which is preliminary data.</text>
</comment>
<gene>
    <name evidence="3" type="ORF">EV191_11456</name>
</gene>
<evidence type="ECO:0000259" key="2">
    <source>
        <dbReference type="Pfam" id="PF25362"/>
    </source>
</evidence>
<organism evidence="3 4">
    <name type="scientific">Tamaricihabitans halophyticus</name>
    <dbReference type="NCBI Taxonomy" id="1262583"/>
    <lineage>
        <taxon>Bacteria</taxon>
        <taxon>Bacillati</taxon>
        <taxon>Actinomycetota</taxon>
        <taxon>Actinomycetes</taxon>
        <taxon>Pseudonocardiales</taxon>
        <taxon>Pseudonocardiaceae</taxon>
        <taxon>Tamaricihabitans</taxon>
    </lineage>
</organism>
<keyword evidence="1" id="KW-1133">Transmembrane helix</keyword>
<protein>
    <recommendedName>
        <fullName evidence="2">PH domain-containing protein</fullName>
    </recommendedName>
</protein>
<dbReference type="EMBL" id="SLXQ01000014">
    <property type="protein sequence ID" value="TCP46259.1"/>
    <property type="molecule type" value="Genomic_DNA"/>
</dbReference>
<keyword evidence="4" id="KW-1185">Reference proteome</keyword>
<feature type="transmembrane region" description="Helical" evidence="1">
    <location>
        <begin position="6"/>
        <end position="25"/>
    </location>
</feature>
<sequence>MTRTWLTLLVLGFFLLCLLAMWLGWRRRAKRQQAVLPTFPDVPERLGDQAELRATGVYVSTVFAGAWQDRITVGDVGHRAAGALLWYPEGLLVERTGASGLWIPAESIIDARTDRALAGKVMGTEGLLVVRWRLGEHELDSGFRGDDKSVYPQWIDTLRAAAADDRATGEVGQQ</sequence>
<evidence type="ECO:0000313" key="4">
    <source>
        <dbReference type="Proteomes" id="UP000294911"/>
    </source>
</evidence>
<dbReference type="Pfam" id="PF25362">
    <property type="entry name" value="bPH_11"/>
    <property type="match status" value="1"/>
</dbReference>
<dbReference type="OrthoDB" id="4774775at2"/>
<evidence type="ECO:0000256" key="1">
    <source>
        <dbReference type="SAM" id="Phobius"/>
    </source>
</evidence>
<dbReference type="RefSeq" id="WP_132879679.1">
    <property type="nucleotide sequence ID" value="NZ_SLXQ01000014.1"/>
</dbReference>
<dbReference type="Proteomes" id="UP000294911">
    <property type="component" value="Unassembled WGS sequence"/>
</dbReference>
<dbReference type="AlphaFoldDB" id="A0A4R2QCE5"/>
<name>A0A4R2QCE5_9PSEU</name>
<dbReference type="InterPro" id="IPR057446">
    <property type="entry name" value="PH_bac"/>
</dbReference>
<proteinExistence type="predicted"/>
<keyword evidence="1" id="KW-0812">Transmembrane</keyword>
<keyword evidence="1" id="KW-0472">Membrane</keyword>
<reference evidence="3 4" key="1">
    <citation type="submission" date="2019-03" db="EMBL/GenBank/DDBJ databases">
        <title>Genomic Encyclopedia of Type Strains, Phase IV (KMG-IV): sequencing the most valuable type-strain genomes for metagenomic binning, comparative biology and taxonomic classification.</title>
        <authorList>
            <person name="Goeker M."/>
        </authorList>
    </citation>
    <scope>NUCLEOTIDE SEQUENCE [LARGE SCALE GENOMIC DNA]</scope>
    <source>
        <strain evidence="3 4">DSM 45765</strain>
    </source>
</reference>
<evidence type="ECO:0000313" key="3">
    <source>
        <dbReference type="EMBL" id="TCP46259.1"/>
    </source>
</evidence>
<feature type="domain" description="PH" evidence="2">
    <location>
        <begin position="36"/>
        <end position="158"/>
    </location>
</feature>